<dbReference type="KEGG" id="wco:G7084_02220"/>
<reference evidence="3 4" key="1">
    <citation type="submission" date="2020-03" db="EMBL/GenBank/DDBJ databases">
        <title>Weissella sp. nov., isolated from Cybister lewisianus.</title>
        <authorList>
            <person name="Hyun D.-W."/>
            <person name="Bae J.-W."/>
        </authorList>
    </citation>
    <scope>NUCLEOTIDE SEQUENCE [LARGE SCALE GENOMIC DNA]</scope>
    <source>
        <strain evidence="3 4">HDW19</strain>
    </source>
</reference>
<keyword evidence="1" id="KW-0472">Membrane</keyword>
<dbReference type="InterPro" id="IPR022742">
    <property type="entry name" value="Hydrolase_4"/>
</dbReference>
<accession>A0A6G8AYV3</accession>
<dbReference type="InterPro" id="IPR052920">
    <property type="entry name" value="DNA-binding_regulatory"/>
</dbReference>
<name>A0A6G8AYV3_9LACO</name>
<evidence type="ECO:0000259" key="2">
    <source>
        <dbReference type="Pfam" id="PF12146"/>
    </source>
</evidence>
<feature type="domain" description="Serine aminopeptidase S33" evidence="2">
    <location>
        <begin position="93"/>
        <end position="226"/>
    </location>
</feature>
<evidence type="ECO:0000313" key="4">
    <source>
        <dbReference type="Proteomes" id="UP000500741"/>
    </source>
</evidence>
<dbReference type="SUPFAM" id="SSF53474">
    <property type="entry name" value="alpha/beta-Hydrolases"/>
    <property type="match status" value="1"/>
</dbReference>
<dbReference type="InterPro" id="IPR029058">
    <property type="entry name" value="AB_hydrolase_fold"/>
</dbReference>
<dbReference type="Pfam" id="PF12146">
    <property type="entry name" value="Hydrolase_4"/>
    <property type="match status" value="1"/>
</dbReference>
<protein>
    <submittedName>
        <fullName evidence="3">Alpha/beta hydrolase</fullName>
    </submittedName>
</protein>
<proteinExistence type="predicted"/>
<gene>
    <name evidence="3" type="ORF">G7084_02220</name>
</gene>
<keyword evidence="1" id="KW-0812">Transmembrane</keyword>
<dbReference type="RefSeq" id="WP_166009664.1">
    <property type="nucleotide sequence ID" value="NZ_CP049888.1"/>
</dbReference>
<evidence type="ECO:0000313" key="3">
    <source>
        <dbReference type="EMBL" id="QIL50244.1"/>
    </source>
</evidence>
<dbReference type="Proteomes" id="UP000500741">
    <property type="component" value="Chromosome"/>
</dbReference>
<organism evidence="3 4">
    <name type="scientific">Weissella coleopterorum</name>
    <dbReference type="NCBI Taxonomy" id="2714949"/>
    <lineage>
        <taxon>Bacteria</taxon>
        <taxon>Bacillati</taxon>
        <taxon>Bacillota</taxon>
        <taxon>Bacilli</taxon>
        <taxon>Lactobacillales</taxon>
        <taxon>Lactobacillaceae</taxon>
        <taxon>Weissella</taxon>
    </lineage>
</organism>
<keyword evidence="4" id="KW-1185">Reference proteome</keyword>
<dbReference type="PANTHER" id="PTHR43358">
    <property type="entry name" value="ALPHA/BETA-HYDROLASE"/>
    <property type="match status" value="1"/>
</dbReference>
<dbReference type="EMBL" id="CP049888">
    <property type="protein sequence ID" value="QIL50244.1"/>
    <property type="molecule type" value="Genomic_DNA"/>
</dbReference>
<feature type="transmembrane region" description="Helical" evidence="1">
    <location>
        <begin position="12"/>
        <end position="33"/>
    </location>
</feature>
<dbReference type="Gene3D" id="3.40.50.1820">
    <property type="entry name" value="alpha/beta hydrolase"/>
    <property type="match status" value="1"/>
</dbReference>
<keyword evidence="3" id="KW-0378">Hydrolase</keyword>
<sequence>MQAQKKAFHPLRWIMSIILIIIIILGAAGGYFFHVAEVRSKKAFITGSSIKAGEPLYEKQEAWKKFNKKTWKMSANDGTKLQGYYVKADQPTTKTALVIHGFGVDHKAMTPYATMFHEKGYNVLLIDNRAAGKSGGQYIGYGFLEAKDAKQWTREIVQRNGIDSQIVVMGASLGGATTMMLSGMNPPQQVKAYVEDAGYHSISEELLFQANAMYHLPKWLAKPLVKIVSLYSKIFAGYSYQQGEVGQYLAKNQRPMMFIHGASDTFVPTKFVYENYHDQKGPKKLLVVPKAEHVKSYAQLTNKYEEQVEKFLSNYIQE</sequence>
<keyword evidence="1" id="KW-1133">Transmembrane helix</keyword>
<dbReference type="AlphaFoldDB" id="A0A6G8AYV3"/>
<dbReference type="GO" id="GO:0016787">
    <property type="term" value="F:hydrolase activity"/>
    <property type="evidence" value="ECO:0007669"/>
    <property type="project" value="UniProtKB-KW"/>
</dbReference>
<evidence type="ECO:0000256" key="1">
    <source>
        <dbReference type="SAM" id="Phobius"/>
    </source>
</evidence>
<dbReference type="PANTHER" id="PTHR43358:SF4">
    <property type="entry name" value="ALPHA_BETA HYDROLASE FOLD-1 DOMAIN-CONTAINING PROTEIN"/>
    <property type="match status" value="1"/>
</dbReference>